<keyword evidence="11" id="KW-1185">Reference proteome</keyword>
<dbReference type="Gene3D" id="1.10.3720.10">
    <property type="entry name" value="MetI-like"/>
    <property type="match status" value="2"/>
</dbReference>
<proteinExistence type="inferred from homology"/>
<evidence type="ECO:0000256" key="5">
    <source>
        <dbReference type="ARBA" id="ARBA00022692"/>
    </source>
</evidence>
<feature type="transmembrane region" description="Helical" evidence="8">
    <location>
        <begin position="109"/>
        <end position="131"/>
    </location>
</feature>
<sequence>MSGVAIEVAAAPRRRRDAIWLALPGLLFLAAFLVLPSLGLLSLSLTDDDTGAWTLHAYQRALGVPVYTRIISNTFWIALQVTVLCLLIAYPLAYWLARLPARRQRIMALLVLLPLWTSALVKNFAWLVLLGRNGIFAEALRALGMEAPPDLLFNRATVIFAMTHSMVPLAAVSMLSVMTQLDPRLTQAAGTLGASRVTAFWRVYLPLSMPGVASAGLLVFIGGLGYFITPALLGSPRETMMGQAIINQVQQMDNLVFASALSALLIAAALASCLVYDRVFGLSRMTGGGSQSRSARSLIRRTGLWLTRVASTLFGALSEVSAGLLGGHRFAWLLTAYAVVVIAVLVLPILALIPMAFTSAEFMSFPPPGFSLRWFEEYMNSPVWTSATLRSFGIGAATAVVTMTLATLAAFGLARSASRLTPFAFLLFMTPMVIPSIVVGVALFQLFARLGLIATDLGIMLGHVVHAMPIAFVIVLATLKSHDWRLDQAAATLGANRPRVFCRVTMPLIRGGLVAGLIFAFLSSFEELTVALFIGGGLRSTLPKQMWDDVILQVSPLLVAASVVVIVVVTALFMLAELLRPKAGRRA</sequence>
<feature type="transmembrane region" description="Helical" evidence="8">
    <location>
        <begin position="459"/>
        <end position="479"/>
    </location>
</feature>
<comment type="similarity">
    <text evidence="2">Belongs to the binding-protein-dependent transport system permease family. CysTW subfamily.</text>
</comment>
<evidence type="ECO:0000259" key="9">
    <source>
        <dbReference type="PROSITE" id="PS50928"/>
    </source>
</evidence>
<keyword evidence="4" id="KW-1003">Cell membrane</keyword>
<feature type="transmembrane region" description="Helical" evidence="8">
    <location>
        <begin position="305"/>
        <end position="325"/>
    </location>
</feature>
<gene>
    <name evidence="10" type="ORF">KPL78_16175</name>
</gene>
<evidence type="ECO:0000256" key="7">
    <source>
        <dbReference type="ARBA" id="ARBA00023136"/>
    </source>
</evidence>
<evidence type="ECO:0000313" key="10">
    <source>
        <dbReference type="EMBL" id="MBW6399395.1"/>
    </source>
</evidence>
<feature type="domain" description="ABC transmembrane type-1" evidence="9">
    <location>
        <begin position="71"/>
        <end position="276"/>
    </location>
</feature>
<feature type="transmembrane region" description="Helical" evidence="8">
    <location>
        <begin position="255"/>
        <end position="277"/>
    </location>
</feature>
<feature type="transmembrane region" description="Helical" evidence="8">
    <location>
        <begin position="211"/>
        <end position="234"/>
    </location>
</feature>
<feature type="transmembrane region" description="Helical" evidence="8">
    <location>
        <begin position="75"/>
        <end position="97"/>
    </location>
</feature>
<keyword evidence="6 8" id="KW-1133">Transmembrane helix</keyword>
<dbReference type="RefSeq" id="WP_219764000.1">
    <property type="nucleotide sequence ID" value="NZ_JAHYBZ010000005.1"/>
</dbReference>
<dbReference type="CDD" id="cd06261">
    <property type="entry name" value="TM_PBP2"/>
    <property type="match status" value="2"/>
</dbReference>
<reference evidence="10 11" key="1">
    <citation type="submission" date="2021-07" db="EMBL/GenBank/DDBJ databases">
        <authorList>
            <person name="So Y."/>
        </authorList>
    </citation>
    <scope>NUCLEOTIDE SEQUENCE [LARGE SCALE GENOMIC DNA]</scope>
    <source>
        <strain evidence="10 11">HJA6</strain>
    </source>
</reference>
<feature type="transmembrane region" description="Helical" evidence="8">
    <location>
        <begin position="392"/>
        <end position="413"/>
    </location>
</feature>
<protein>
    <submittedName>
        <fullName evidence="10">ABC transporter permease subunit</fullName>
    </submittedName>
</protein>
<dbReference type="PROSITE" id="PS50928">
    <property type="entry name" value="ABC_TM1"/>
    <property type="match status" value="2"/>
</dbReference>
<dbReference type="PANTHER" id="PTHR42929">
    <property type="entry name" value="INNER MEMBRANE ABC TRANSPORTER PERMEASE PROTEIN YDCU-RELATED-RELATED"/>
    <property type="match status" value="1"/>
</dbReference>
<feature type="transmembrane region" description="Helical" evidence="8">
    <location>
        <begin position="332"/>
        <end position="357"/>
    </location>
</feature>
<dbReference type="EMBL" id="JAHYBZ010000005">
    <property type="protein sequence ID" value="MBW6399395.1"/>
    <property type="molecule type" value="Genomic_DNA"/>
</dbReference>
<evidence type="ECO:0000313" key="11">
    <source>
        <dbReference type="Proteomes" id="UP001196565"/>
    </source>
</evidence>
<keyword evidence="3 8" id="KW-0813">Transport</keyword>
<keyword evidence="5 8" id="KW-0812">Transmembrane</keyword>
<dbReference type="SUPFAM" id="SSF161098">
    <property type="entry name" value="MetI-like"/>
    <property type="match status" value="2"/>
</dbReference>
<feature type="transmembrane region" description="Helical" evidence="8">
    <location>
        <begin position="554"/>
        <end position="576"/>
    </location>
</feature>
<dbReference type="InterPro" id="IPR035906">
    <property type="entry name" value="MetI-like_sf"/>
</dbReference>
<evidence type="ECO:0000256" key="6">
    <source>
        <dbReference type="ARBA" id="ARBA00022989"/>
    </source>
</evidence>
<evidence type="ECO:0000256" key="8">
    <source>
        <dbReference type="RuleBase" id="RU363032"/>
    </source>
</evidence>
<organism evidence="10 11">
    <name type="scientific">Roseomonas alba</name>
    <dbReference type="NCBI Taxonomy" id="2846776"/>
    <lineage>
        <taxon>Bacteria</taxon>
        <taxon>Pseudomonadati</taxon>
        <taxon>Pseudomonadota</taxon>
        <taxon>Alphaproteobacteria</taxon>
        <taxon>Acetobacterales</taxon>
        <taxon>Roseomonadaceae</taxon>
        <taxon>Roseomonas</taxon>
    </lineage>
</organism>
<comment type="subcellular location">
    <subcellularLocation>
        <location evidence="1 8">Cell membrane</location>
        <topology evidence="1 8">Multi-pass membrane protein</topology>
    </subcellularLocation>
</comment>
<name>A0ABS7ADL5_9PROT</name>
<evidence type="ECO:0000256" key="1">
    <source>
        <dbReference type="ARBA" id="ARBA00004651"/>
    </source>
</evidence>
<evidence type="ECO:0000256" key="4">
    <source>
        <dbReference type="ARBA" id="ARBA00022475"/>
    </source>
</evidence>
<accession>A0ABS7ADL5</accession>
<feature type="domain" description="ABC transmembrane type-1" evidence="9">
    <location>
        <begin position="388"/>
        <end position="576"/>
    </location>
</feature>
<dbReference type="PANTHER" id="PTHR42929:SF5">
    <property type="entry name" value="ABC TRANSPORTER PERMEASE PROTEIN"/>
    <property type="match status" value="1"/>
</dbReference>
<evidence type="ECO:0000256" key="3">
    <source>
        <dbReference type="ARBA" id="ARBA00022448"/>
    </source>
</evidence>
<keyword evidence="7 8" id="KW-0472">Membrane</keyword>
<feature type="transmembrane region" description="Helical" evidence="8">
    <location>
        <begin position="21"/>
        <end position="45"/>
    </location>
</feature>
<evidence type="ECO:0000256" key="2">
    <source>
        <dbReference type="ARBA" id="ARBA00007069"/>
    </source>
</evidence>
<feature type="transmembrane region" description="Helical" evidence="8">
    <location>
        <begin position="425"/>
        <end position="447"/>
    </location>
</feature>
<comment type="caution">
    <text evidence="10">The sequence shown here is derived from an EMBL/GenBank/DDBJ whole genome shotgun (WGS) entry which is preliminary data.</text>
</comment>
<dbReference type="Proteomes" id="UP001196565">
    <property type="component" value="Unassembled WGS sequence"/>
</dbReference>
<dbReference type="Pfam" id="PF00528">
    <property type="entry name" value="BPD_transp_1"/>
    <property type="match status" value="2"/>
</dbReference>
<dbReference type="InterPro" id="IPR000515">
    <property type="entry name" value="MetI-like"/>
</dbReference>